<dbReference type="Proteomes" id="UP001523230">
    <property type="component" value="Unassembled WGS sequence"/>
</dbReference>
<dbReference type="InterPro" id="IPR037518">
    <property type="entry name" value="MPN"/>
</dbReference>
<keyword evidence="4" id="KW-0862">Zinc</keyword>
<organism evidence="9 10">
    <name type="scientific">Methanoculleus oceani</name>
    <dbReference type="NCBI Taxonomy" id="2184756"/>
    <lineage>
        <taxon>Archaea</taxon>
        <taxon>Methanobacteriati</taxon>
        <taxon>Methanobacteriota</taxon>
        <taxon>Stenosarchaea group</taxon>
        <taxon>Methanomicrobia</taxon>
        <taxon>Methanomicrobiales</taxon>
        <taxon>Methanomicrobiaceae</taxon>
        <taxon>Methanoculleus</taxon>
    </lineage>
</organism>
<evidence type="ECO:0000256" key="3">
    <source>
        <dbReference type="ARBA" id="ARBA00022801"/>
    </source>
</evidence>
<comment type="caution">
    <text evidence="9">The sequence shown here is derived from an EMBL/GenBank/DDBJ whole genome shotgun (WGS) entry which is preliminary data.</text>
</comment>
<keyword evidence="3" id="KW-0378">Hydrolase</keyword>
<reference evidence="9 10" key="1">
    <citation type="submission" date="2018-05" db="EMBL/GenBank/DDBJ databases">
        <title>Isolation and characterization of genus Methanoculleus species and their viruses from deep sea marine sediment offshore southwestern Taiwan.</title>
        <authorList>
            <person name="Wei W.-H."/>
            <person name="Chen W.-C."/>
            <person name="Lai M.-C."/>
            <person name="Chen S.-C."/>
        </authorList>
    </citation>
    <scope>NUCLEOTIDE SEQUENCE [LARGE SCALE GENOMIC DNA]</scope>
    <source>
        <strain evidence="9 10">CWC-02</strain>
    </source>
</reference>
<dbReference type="RefSeq" id="WP_250986396.1">
    <property type="nucleotide sequence ID" value="NZ_QFDM01000001.1"/>
</dbReference>
<proteinExistence type="inferred from homology"/>
<protein>
    <recommendedName>
        <fullName evidence="8">MPN domain-containing protein</fullName>
    </recommendedName>
</protein>
<comment type="similarity">
    <text evidence="6">Belongs to the UPF0758 family.</text>
</comment>
<evidence type="ECO:0000256" key="1">
    <source>
        <dbReference type="ARBA" id="ARBA00022670"/>
    </source>
</evidence>
<feature type="domain" description="MPN" evidence="8">
    <location>
        <begin position="101"/>
        <end position="222"/>
    </location>
</feature>
<dbReference type="PROSITE" id="PS01302">
    <property type="entry name" value="UPF0758"/>
    <property type="match status" value="1"/>
</dbReference>
<dbReference type="CDD" id="cd08071">
    <property type="entry name" value="MPN_DUF2466"/>
    <property type="match status" value="1"/>
</dbReference>
<keyword evidence="10" id="KW-1185">Reference proteome</keyword>
<evidence type="ECO:0000256" key="6">
    <source>
        <dbReference type="RuleBase" id="RU003797"/>
    </source>
</evidence>
<keyword evidence="1" id="KW-0645">Protease</keyword>
<sequence>MKRMRDTPNRDRPREKLAERGPQALTDAELIALLLGRGTKARDVRQVAGDVERYLKSVKDSPSYNELLEIDGIGSAKACEIMACFELGRRYLGNDGVSGHRIACPEDVLPLVAEWRDRKQEYFFCITLNGAGEVIERHIVTVGILNQSLVHPREVFAEAIADRAASVILVHNHPSGTLEPSTQDLGITRQLVEAGSILGIRVLDHVIVTKKGYVSLKELGHL</sequence>
<dbReference type="NCBIfam" id="TIGR00608">
    <property type="entry name" value="radc"/>
    <property type="match status" value="1"/>
</dbReference>
<dbReference type="InterPro" id="IPR025657">
    <property type="entry name" value="RadC_JAB"/>
</dbReference>
<dbReference type="PANTHER" id="PTHR30471">
    <property type="entry name" value="DNA REPAIR PROTEIN RADC"/>
    <property type="match status" value="1"/>
</dbReference>
<dbReference type="Pfam" id="PF20582">
    <property type="entry name" value="UPF0758_N"/>
    <property type="match status" value="1"/>
</dbReference>
<name>A0ABD4TDR1_9EURY</name>
<evidence type="ECO:0000313" key="9">
    <source>
        <dbReference type="EMBL" id="MCM2465149.1"/>
    </source>
</evidence>
<evidence type="ECO:0000256" key="5">
    <source>
        <dbReference type="ARBA" id="ARBA00023049"/>
    </source>
</evidence>
<keyword evidence="5" id="KW-0482">Metalloprotease</keyword>
<evidence type="ECO:0000256" key="7">
    <source>
        <dbReference type="SAM" id="MobiDB-lite"/>
    </source>
</evidence>
<keyword evidence="2" id="KW-0479">Metal-binding</keyword>
<accession>A0ABD4TDR1</accession>
<evidence type="ECO:0000256" key="2">
    <source>
        <dbReference type="ARBA" id="ARBA00022723"/>
    </source>
</evidence>
<dbReference type="GO" id="GO:0006508">
    <property type="term" value="P:proteolysis"/>
    <property type="evidence" value="ECO:0007669"/>
    <property type="project" value="UniProtKB-KW"/>
</dbReference>
<dbReference type="NCBIfam" id="NF000642">
    <property type="entry name" value="PRK00024.1"/>
    <property type="match status" value="1"/>
</dbReference>
<dbReference type="InterPro" id="IPR046778">
    <property type="entry name" value="UPF0758_N"/>
</dbReference>
<evidence type="ECO:0000259" key="8">
    <source>
        <dbReference type="PROSITE" id="PS50249"/>
    </source>
</evidence>
<dbReference type="AlphaFoldDB" id="A0ABD4TDR1"/>
<evidence type="ECO:0000313" key="10">
    <source>
        <dbReference type="Proteomes" id="UP001523230"/>
    </source>
</evidence>
<dbReference type="PANTHER" id="PTHR30471:SF3">
    <property type="entry name" value="UPF0758 PROTEIN YEES-RELATED"/>
    <property type="match status" value="1"/>
</dbReference>
<dbReference type="PROSITE" id="PS50249">
    <property type="entry name" value="MPN"/>
    <property type="match status" value="1"/>
</dbReference>
<gene>
    <name evidence="9" type="ORF">DIC75_02245</name>
</gene>
<dbReference type="GO" id="GO:0008237">
    <property type="term" value="F:metallopeptidase activity"/>
    <property type="evidence" value="ECO:0007669"/>
    <property type="project" value="UniProtKB-KW"/>
</dbReference>
<dbReference type="EMBL" id="QFDM01000001">
    <property type="protein sequence ID" value="MCM2465149.1"/>
    <property type="molecule type" value="Genomic_DNA"/>
</dbReference>
<dbReference type="Pfam" id="PF04002">
    <property type="entry name" value="RadC"/>
    <property type="match status" value="1"/>
</dbReference>
<dbReference type="InterPro" id="IPR001405">
    <property type="entry name" value="UPF0758"/>
</dbReference>
<dbReference type="Gene3D" id="3.40.140.10">
    <property type="entry name" value="Cytidine Deaminase, domain 2"/>
    <property type="match status" value="1"/>
</dbReference>
<dbReference type="InterPro" id="IPR020891">
    <property type="entry name" value="UPF0758_CS"/>
</dbReference>
<evidence type="ECO:0000256" key="4">
    <source>
        <dbReference type="ARBA" id="ARBA00022833"/>
    </source>
</evidence>
<dbReference type="GO" id="GO:0046872">
    <property type="term" value="F:metal ion binding"/>
    <property type="evidence" value="ECO:0007669"/>
    <property type="project" value="UniProtKB-KW"/>
</dbReference>
<feature type="compositionally biased region" description="Basic and acidic residues" evidence="7">
    <location>
        <begin position="1"/>
        <end position="19"/>
    </location>
</feature>
<feature type="region of interest" description="Disordered" evidence="7">
    <location>
        <begin position="1"/>
        <end position="21"/>
    </location>
</feature>